<dbReference type="Gene3D" id="3.40.50.300">
    <property type="entry name" value="P-loop containing nucleotide triphosphate hydrolases"/>
    <property type="match status" value="2"/>
</dbReference>
<dbReference type="SUPFAM" id="SSF52540">
    <property type="entry name" value="P-loop containing nucleoside triphosphate hydrolases"/>
    <property type="match status" value="1"/>
</dbReference>
<name>A0A5J4YS22_PORPP</name>
<comment type="similarity">
    <text evidence="1">Belongs to the SMC family. SMC5 subfamily.</text>
</comment>
<dbReference type="Pfam" id="PF02463">
    <property type="entry name" value="SMC_N"/>
    <property type="match status" value="1"/>
</dbReference>
<organism evidence="6 7">
    <name type="scientific">Porphyridium purpureum</name>
    <name type="common">Red alga</name>
    <name type="synonym">Porphyridium cruentum</name>
    <dbReference type="NCBI Taxonomy" id="35688"/>
    <lineage>
        <taxon>Eukaryota</taxon>
        <taxon>Rhodophyta</taxon>
        <taxon>Bangiophyceae</taxon>
        <taxon>Porphyridiales</taxon>
        <taxon>Porphyridiaceae</taxon>
        <taxon>Porphyridium</taxon>
    </lineage>
</organism>
<comment type="caution">
    <text evidence="6">The sequence shown here is derived from an EMBL/GenBank/DDBJ whole genome shotgun (WGS) entry which is preliminary data.</text>
</comment>
<dbReference type="GO" id="GO:0003697">
    <property type="term" value="F:single-stranded DNA binding"/>
    <property type="evidence" value="ECO:0007669"/>
    <property type="project" value="TreeGrafter"/>
</dbReference>
<proteinExistence type="inferred from homology"/>
<evidence type="ECO:0000256" key="2">
    <source>
        <dbReference type="ARBA" id="ARBA00018687"/>
    </source>
</evidence>
<feature type="coiled-coil region" evidence="4">
    <location>
        <begin position="305"/>
        <end position="346"/>
    </location>
</feature>
<feature type="coiled-coil region" evidence="4">
    <location>
        <begin position="615"/>
        <end position="687"/>
    </location>
</feature>
<feature type="coiled-coil region" evidence="4">
    <location>
        <begin position="835"/>
        <end position="876"/>
    </location>
</feature>
<evidence type="ECO:0000256" key="3">
    <source>
        <dbReference type="ARBA" id="ARBA00023054"/>
    </source>
</evidence>
<feature type="coiled-coil region" evidence="4">
    <location>
        <begin position="172"/>
        <end position="269"/>
    </location>
</feature>
<sequence>MDLEEFKNGSVLRLFMQDFLTFSRVEFEPGPRLNLVLGPNGAGKSTIVNALCIVFAGKLGLLARSPKLADFVKHGASRAVVEAHVRDESKPKGYTVVRRDFDSSGASVWSLDKKRCTENDVKAWRLGLNIQIENLCHFQPQERVQEFSMLGKKELLNYTLSAIVGDDFRDSLDALREEYRNLNASVRDDETDAKKLDELKQKNARIMTDVQAYREREKYLAQAEKLKRMRPWISSEIERRKCVELKNKLDQLRRELKVAEDALTVRQMEFDPLKKHVEEHERTFGKLKGLCKKSEARVSEVLTDSEKVELRIEENRREISDAIQRSERLQRDILHIQRELNQLDEMVASSGPVSMREIDGKFAELRSLREGYETDFQRFKRRDGELCNLLRRNERALQNLEQEIRRMDNLRFQKLRQLANELPHIEAVVQWIAENRHAFHGEVFGPVALELKVSDEFHERVVESVIPRWMRLAFVCQSREDLSMLTRAMDQHRWYGVNALSTPSDPLFNMQGRHNLADLESMGLYAYVKDIFDAPDAVKRVLAAHSNVHEILVGNENATQNKDKIIEYGVRTFFTPVGVYAVKMSRYSSTASTRIEPLKRCDGVFRGGSPNPEELEALEEEKRRIMLARDEYVLEMEHVRNATQECGQKISAASVEIENLRREKKRLQDVERTRRLKQDRLDQLKLEIERMDVGKTKDELERSIGHCKAQLAAQVPLLVERLRENAASLRACDEALILVAESRLQLSRKEGESEDLRRTVRTKKVVCTDVEKQYHEMMGNFKRLKRRAEETCPLAENQDFLAEMFQQLSQDNPLAVYDELIQKELSRANTFGAMNGRIVEEYEARETEIARLERKVAKHRERHDSQRATLDQKKAEFLLKLNDCMTKVSTNFSRGFHEIGCSGELGLLNAEETSNLDDIEIDIRVSYRQGCALESLNGMTQSGGERMVATMMYLFSLEGQTRAPFRCVDEMNQGMDASNERQIMNMMIRRGEEKDYPQMFLITPKLLSNLDYQDSTVTHVILNGDLNAAEILGATKRLRLS</sequence>
<dbReference type="InterPro" id="IPR027417">
    <property type="entry name" value="P-loop_NTPase"/>
</dbReference>
<accession>A0A5J4YS22</accession>
<dbReference type="GO" id="GO:0030915">
    <property type="term" value="C:Smc5-Smc6 complex"/>
    <property type="evidence" value="ECO:0007669"/>
    <property type="project" value="TreeGrafter"/>
</dbReference>
<dbReference type="AlphaFoldDB" id="A0A5J4YS22"/>
<dbReference type="GO" id="GO:0005634">
    <property type="term" value="C:nucleus"/>
    <property type="evidence" value="ECO:0007669"/>
    <property type="project" value="TreeGrafter"/>
</dbReference>
<keyword evidence="7" id="KW-1185">Reference proteome</keyword>
<dbReference type="EMBL" id="VRMN01000006">
    <property type="protein sequence ID" value="KAA8493710.1"/>
    <property type="molecule type" value="Genomic_DNA"/>
</dbReference>
<dbReference type="PANTHER" id="PTHR45916:SF1">
    <property type="entry name" value="STRUCTURAL MAINTENANCE OF CHROMOSOMES PROTEIN 5"/>
    <property type="match status" value="1"/>
</dbReference>
<evidence type="ECO:0000256" key="4">
    <source>
        <dbReference type="SAM" id="Coils"/>
    </source>
</evidence>
<protein>
    <recommendedName>
        <fullName evidence="2">Structural maintenance of chromosomes protein 5</fullName>
    </recommendedName>
</protein>
<keyword evidence="3 4" id="KW-0175">Coiled coil</keyword>
<evidence type="ECO:0000256" key="1">
    <source>
        <dbReference type="ARBA" id="ARBA00010171"/>
    </source>
</evidence>
<evidence type="ECO:0000313" key="6">
    <source>
        <dbReference type="EMBL" id="KAA8493710.1"/>
    </source>
</evidence>
<dbReference type="Proteomes" id="UP000324585">
    <property type="component" value="Unassembled WGS sequence"/>
</dbReference>
<dbReference type="PANTHER" id="PTHR45916">
    <property type="entry name" value="STRUCTURAL MAINTENANCE OF CHROMOSOMES PROTEIN 5"/>
    <property type="match status" value="1"/>
</dbReference>
<dbReference type="InterPro" id="IPR003395">
    <property type="entry name" value="RecF/RecN/SMC_N"/>
</dbReference>
<dbReference type="GO" id="GO:0000724">
    <property type="term" value="P:double-strand break repair via homologous recombination"/>
    <property type="evidence" value="ECO:0007669"/>
    <property type="project" value="TreeGrafter"/>
</dbReference>
<feature type="domain" description="RecF/RecN/SMC N-terminal" evidence="5">
    <location>
        <begin position="12"/>
        <end position="1003"/>
    </location>
</feature>
<gene>
    <name evidence="6" type="ORF">FVE85_4847</name>
</gene>
<reference evidence="7" key="1">
    <citation type="journal article" date="2019" name="Nat. Commun.">
        <title>Expansion of phycobilisome linker gene families in mesophilic red algae.</title>
        <authorList>
            <person name="Lee J."/>
            <person name="Kim D."/>
            <person name="Bhattacharya D."/>
            <person name="Yoon H.S."/>
        </authorList>
    </citation>
    <scope>NUCLEOTIDE SEQUENCE [LARGE SCALE GENOMIC DNA]</scope>
    <source>
        <strain evidence="7">CCMP 1328</strain>
    </source>
</reference>
<evidence type="ECO:0000313" key="7">
    <source>
        <dbReference type="Proteomes" id="UP000324585"/>
    </source>
</evidence>
<dbReference type="OMA" id="RFWTSQP"/>
<feature type="coiled-coil region" evidence="4">
    <location>
        <begin position="390"/>
        <end position="417"/>
    </location>
</feature>
<dbReference type="OrthoDB" id="10254973at2759"/>
<evidence type="ECO:0000259" key="5">
    <source>
        <dbReference type="Pfam" id="PF02463"/>
    </source>
</evidence>